<dbReference type="Pfam" id="PF00487">
    <property type="entry name" value="FA_desaturase"/>
    <property type="match status" value="1"/>
</dbReference>
<keyword evidence="11 12" id="KW-0472">Membrane</keyword>
<keyword evidence="10 14" id="KW-0503">Monooxygenase</keyword>
<dbReference type="CDD" id="cd03512">
    <property type="entry name" value="Alkane-hydroxylase"/>
    <property type="match status" value="1"/>
</dbReference>
<keyword evidence="15" id="KW-1185">Reference proteome</keyword>
<evidence type="ECO:0000256" key="1">
    <source>
        <dbReference type="ARBA" id="ARBA00004429"/>
    </source>
</evidence>
<dbReference type="SMR" id="A0A1H9BAI2"/>
<gene>
    <name evidence="14" type="ORF">SAMN04488038_10218</name>
</gene>
<evidence type="ECO:0000256" key="8">
    <source>
        <dbReference type="ARBA" id="ARBA00023002"/>
    </source>
</evidence>
<evidence type="ECO:0000313" key="14">
    <source>
        <dbReference type="EMBL" id="SEP86030.1"/>
    </source>
</evidence>
<protein>
    <submittedName>
        <fullName evidence="14">Alkane 1-monooxygenase</fullName>
    </submittedName>
</protein>
<keyword evidence="8" id="KW-0560">Oxidoreductase</keyword>
<evidence type="ECO:0000256" key="6">
    <source>
        <dbReference type="ARBA" id="ARBA00022723"/>
    </source>
</evidence>
<evidence type="ECO:0000256" key="12">
    <source>
        <dbReference type="SAM" id="Phobius"/>
    </source>
</evidence>
<comment type="subcellular location">
    <subcellularLocation>
        <location evidence="1">Cell inner membrane</location>
        <topology evidence="1">Multi-pass membrane protein</topology>
    </subcellularLocation>
</comment>
<comment type="similarity">
    <text evidence="2">Belongs to the fatty acid desaturase type 1 family. AlkB subfamily.</text>
</comment>
<feature type="transmembrane region" description="Helical" evidence="12">
    <location>
        <begin position="56"/>
        <end position="77"/>
    </location>
</feature>
<dbReference type="GO" id="GO:0046872">
    <property type="term" value="F:metal ion binding"/>
    <property type="evidence" value="ECO:0007669"/>
    <property type="project" value="UniProtKB-KW"/>
</dbReference>
<evidence type="ECO:0000256" key="3">
    <source>
        <dbReference type="ARBA" id="ARBA00022475"/>
    </source>
</evidence>
<dbReference type="Proteomes" id="UP000199233">
    <property type="component" value="Unassembled WGS sequence"/>
</dbReference>
<dbReference type="GO" id="GO:0004497">
    <property type="term" value="F:monooxygenase activity"/>
    <property type="evidence" value="ECO:0007669"/>
    <property type="project" value="UniProtKB-KW"/>
</dbReference>
<keyword evidence="9" id="KW-0408">Iron</keyword>
<keyword evidence="4" id="KW-0997">Cell inner membrane</keyword>
<evidence type="ECO:0000256" key="9">
    <source>
        <dbReference type="ARBA" id="ARBA00023004"/>
    </source>
</evidence>
<dbReference type="InterPro" id="IPR033885">
    <property type="entry name" value="AlkB/XylM"/>
</dbReference>
<evidence type="ECO:0000256" key="2">
    <source>
        <dbReference type="ARBA" id="ARBA00010823"/>
    </source>
</evidence>
<evidence type="ECO:0000256" key="10">
    <source>
        <dbReference type="ARBA" id="ARBA00023033"/>
    </source>
</evidence>
<evidence type="ECO:0000256" key="11">
    <source>
        <dbReference type="ARBA" id="ARBA00023136"/>
    </source>
</evidence>
<dbReference type="AlphaFoldDB" id="A0A1H9BAI2"/>
<keyword evidence="7 12" id="KW-1133">Transmembrane helix</keyword>
<feature type="domain" description="Fatty acid desaturase" evidence="13">
    <location>
        <begin position="89"/>
        <end position="299"/>
    </location>
</feature>
<reference evidence="14 15" key="1">
    <citation type="submission" date="2016-10" db="EMBL/GenBank/DDBJ databases">
        <authorList>
            <person name="de Groot N.N."/>
        </authorList>
    </citation>
    <scope>NUCLEOTIDE SEQUENCE [LARGE SCALE GENOMIC DNA]</scope>
    <source>
        <strain evidence="14 15">DSM 25927</strain>
    </source>
</reference>
<name>A0A1H9BAI2_9GAMM</name>
<dbReference type="PANTHER" id="PTHR38674">
    <property type="entry name" value="ALKANE 1-MONOOXYGENASE 1"/>
    <property type="match status" value="1"/>
</dbReference>
<proteinExistence type="inferred from homology"/>
<evidence type="ECO:0000256" key="5">
    <source>
        <dbReference type="ARBA" id="ARBA00022692"/>
    </source>
</evidence>
<evidence type="ECO:0000259" key="13">
    <source>
        <dbReference type="Pfam" id="PF00487"/>
    </source>
</evidence>
<dbReference type="STRING" id="489703.SAMN04488038_10218"/>
<dbReference type="InterPro" id="IPR005804">
    <property type="entry name" value="FA_desaturase_dom"/>
</dbReference>
<feature type="transmembrane region" description="Helical" evidence="12">
    <location>
        <begin position="204"/>
        <end position="234"/>
    </location>
</feature>
<keyword evidence="5 12" id="KW-0812">Transmembrane</keyword>
<dbReference type="GO" id="GO:0006629">
    <property type="term" value="P:lipid metabolic process"/>
    <property type="evidence" value="ECO:0007669"/>
    <property type="project" value="InterPro"/>
</dbReference>
<keyword evidence="3" id="KW-1003">Cell membrane</keyword>
<accession>A0A1H9BAI2</accession>
<evidence type="ECO:0000256" key="4">
    <source>
        <dbReference type="ARBA" id="ARBA00022519"/>
    </source>
</evidence>
<evidence type="ECO:0000256" key="7">
    <source>
        <dbReference type="ARBA" id="ARBA00022989"/>
    </source>
</evidence>
<dbReference type="EMBL" id="FOFS01000002">
    <property type="protein sequence ID" value="SEP86030.1"/>
    <property type="molecule type" value="Genomic_DNA"/>
</dbReference>
<evidence type="ECO:0000313" key="15">
    <source>
        <dbReference type="Proteomes" id="UP000199233"/>
    </source>
</evidence>
<dbReference type="GO" id="GO:0005886">
    <property type="term" value="C:plasma membrane"/>
    <property type="evidence" value="ECO:0007669"/>
    <property type="project" value="UniProtKB-SubCell"/>
</dbReference>
<dbReference type="OrthoDB" id="4759734at2"/>
<dbReference type="PANTHER" id="PTHR38674:SF1">
    <property type="entry name" value="ALKANE 1-MONOOXYGENASE 1"/>
    <property type="match status" value="1"/>
</dbReference>
<sequence>MDYLKYYAASVVLAIGFAGFMLGGDWVWLGASTFLLITALDLLLPRDYSQRQMNSAFWAAIPVWIGGLGPIAIYLAFAWRMSVEPLDAWQILGGTLSCTWHALMPGIAAQHELFHSRDMFTRTVGRYAQFTLFDGMRDLEHVIGHHLDVSTDKDISTAPRGMSIYAYTPQAVYRTIKTSVEAESELLVKKGYGRFNIRHRMWTILLIQILFQSLVYALAGWKAVACILIAMFAARCWTESFSYFQHYGQTRVPGTPIGRRHVWNHLGIATRVLGFELTNHADHHLFPYAPYYKLVPHRDNIEMPGIFVCFIASLIPPLWEQAIIKPALKRWDMEFATAAERKLAREQNLKAGWEDWFADEASWPKELATIGS</sequence>
<organism evidence="14 15">
    <name type="scientific">Solimonas aquatica</name>
    <dbReference type="NCBI Taxonomy" id="489703"/>
    <lineage>
        <taxon>Bacteria</taxon>
        <taxon>Pseudomonadati</taxon>
        <taxon>Pseudomonadota</taxon>
        <taxon>Gammaproteobacteria</taxon>
        <taxon>Nevskiales</taxon>
        <taxon>Nevskiaceae</taxon>
        <taxon>Solimonas</taxon>
    </lineage>
</organism>
<keyword evidence="6" id="KW-0479">Metal-binding</keyword>